<dbReference type="AlphaFoldDB" id="A0A5A8C8H7"/>
<dbReference type="SUPFAM" id="SSF53633">
    <property type="entry name" value="Carbamate kinase-like"/>
    <property type="match status" value="2"/>
</dbReference>
<organism evidence="10 11">
    <name type="scientific">Cafeteria roenbergensis</name>
    <name type="common">Marine flagellate</name>
    <dbReference type="NCBI Taxonomy" id="33653"/>
    <lineage>
        <taxon>Eukaryota</taxon>
        <taxon>Sar</taxon>
        <taxon>Stramenopiles</taxon>
        <taxon>Bigyra</taxon>
        <taxon>Opalozoa</taxon>
        <taxon>Bicosoecida</taxon>
        <taxon>Cafeteriaceae</taxon>
        <taxon>Cafeteria</taxon>
    </lineage>
</organism>
<dbReference type="Pfam" id="PF00696">
    <property type="entry name" value="AA_kinase"/>
    <property type="match status" value="1"/>
</dbReference>
<dbReference type="InterPro" id="IPR041739">
    <property type="entry name" value="G5K_ProB"/>
</dbReference>
<comment type="caution">
    <text evidence="10">The sequence shown here is derived from an EMBL/GenBank/DDBJ whole genome shotgun (WGS) entry which is preliminary data.</text>
</comment>
<dbReference type="InterPro" id="IPR001057">
    <property type="entry name" value="Glu/AcGlu_kinase"/>
</dbReference>
<dbReference type="InterPro" id="IPR002478">
    <property type="entry name" value="PUA"/>
</dbReference>
<dbReference type="PROSITE" id="PS00902">
    <property type="entry name" value="GLUTAMATE_5_KINASE"/>
    <property type="match status" value="1"/>
</dbReference>
<dbReference type="Pfam" id="PF01472">
    <property type="entry name" value="PUA"/>
    <property type="match status" value="1"/>
</dbReference>
<evidence type="ECO:0000256" key="2">
    <source>
        <dbReference type="ARBA" id="ARBA00022605"/>
    </source>
</evidence>
<dbReference type="HAMAP" id="MF_00456">
    <property type="entry name" value="ProB"/>
    <property type="match status" value="1"/>
</dbReference>
<dbReference type="GO" id="GO:0005524">
    <property type="term" value="F:ATP binding"/>
    <property type="evidence" value="ECO:0007669"/>
    <property type="project" value="UniProtKB-KW"/>
</dbReference>
<evidence type="ECO:0000256" key="3">
    <source>
        <dbReference type="ARBA" id="ARBA00022650"/>
    </source>
</evidence>
<dbReference type="InterPro" id="IPR036393">
    <property type="entry name" value="AceGlu_kinase-like_sf"/>
</dbReference>
<evidence type="ECO:0000256" key="5">
    <source>
        <dbReference type="ARBA" id="ARBA00022741"/>
    </source>
</evidence>
<evidence type="ECO:0000256" key="1">
    <source>
        <dbReference type="ARBA" id="ARBA00022490"/>
    </source>
</evidence>
<evidence type="ECO:0000256" key="6">
    <source>
        <dbReference type="ARBA" id="ARBA00022777"/>
    </source>
</evidence>
<dbReference type="SUPFAM" id="SSF88697">
    <property type="entry name" value="PUA domain-like"/>
    <property type="match status" value="1"/>
</dbReference>
<dbReference type="GO" id="GO:0005829">
    <property type="term" value="C:cytosol"/>
    <property type="evidence" value="ECO:0007669"/>
    <property type="project" value="TreeGrafter"/>
</dbReference>
<dbReference type="OMA" id="NLAFPPH"/>
<reference evidence="10 11" key="1">
    <citation type="submission" date="2019-07" db="EMBL/GenBank/DDBJ databases">
        <title>Genomes of Cafeteria roenbergensis.</title>
        <authorList>
            <person name="Fischer M.G."/>
            <person name="Hackl T."/>
            <person name="Roman M."/>
        </authorList>
    </citation>
    <scope>NUCLEOTIDE SEQUENCE [LARGE SCALE GENOMIC DNA]</scope>
    <source>
        <strain evidence="10 11">BVI</strain>
    </source>
</reference>
<dbReference type="InterPro" id="IPR001048">
    <property type="entry name" value="Asp/Glu/Uridylate_kinase"/>
</dbReference>
<dbReference type="InterPro" id="IPR011529">
    <property type="entry name" value="Glu_5kinase"/>
</dbReference>
<keyword evidence="5" id="KW-0547">Nucleotide-binding</keyword>
<dbReference type="NCBIfam" id="TIGR01027">
    <property type="entry name" value="proB"/>
    <property type="match status" value="1"/>
</dbReference>
<feature type="domain" description="PUA" evidence="9">
    <location>
        <begin position="311"/>
        <end position="394"/>
    </location>
</feature>
<dbReference type="Gene3D" id="2.30.130.10">
    <property type="entry name" value="PUA domain"/>
    <property type="match status" value="1"/>
</dbReference>
<gene>
    <name evidence="10" type="ORF">FNF29_06196</name>
</gene>
<dbReference type="SMART" id="SM00359">
    <property type="entry name" value="PUA"/>
    <property type="match status" value="1"/>
</dbReference>
<dbReference type="Gene3D" id="3.40.1160.10">
    <property type="entry name" value="Acetylglutamate kinase-like"/>
    <property type="match status" value="2"/>
</dbReference>
<dbReference type="InterPro" id="IPR019797">
    <property type="entry name" value="Glutamate_5-kinase_CS"/>
</dbReference>
<dbReference type="CDD" id="cd04242">
    <property type="entry name" value="AAK_G5K_ProB"/>
    <property type="match status" value="1"/>
</dbReference>
<dbReference type="CDD" id="cd21157">
    <property type="entry name" value="PUA_G5K"/>
    <property type="match status" value="1"/>
</dbReference>
<proteinExistence type="inferred from homology"/>
<evidence type="ECO:0000259" key="9">
    <source>
        <dbReference type="SMART" id="SM00359"/>
    </source>
</evidence>
<keyword evidence="11" id="KW-1185">Reference proteome</keyword>
<dbReference type="GO" id="GO:0008652">
    <property type="term" value="P:amino acid biosynthetic process"/>
    <property type="evidence" value="ECO:0007669"/>
    <property type="project" value="UniProtKB-KW"/>
</dbReference>
<feature type="compositionally biased region" description="Low complexity" evidence="8">
    <location>
        <begin position="220"/>
        <end position="229"/>
    </location>
</feature>
<keyword evidence="2" id="KW-0028">Amino-acid biosynthesis</keyword>
<dbReference type="PANTHER" id="PTHR43654">
    <property type="entry name" value="GLUTAMATE 5-KINASE"/>
    <property type="match status" value="1"/>
</dbReference>
<dbReference type="EMBL" id="VLTN01000046">
    <property type="protein sequence ID" value="KAA0149108.1"/>
    <property type="molecule type" value="Genomic_DNA"/>
</dbReference>
<keyword evidence="3" id="KW-0641">Proline biosynthesis</keyword>
<dbReference type="Proteomes" id="UP000323011">
    <property type="component" value="Unassembled WGS sequence"/>
</dbReference>
<dbReference type="PIRSF" id="PIRSF000729">
    <property type="entry name" value="GK"/>
    <property type="match status" value="1"/>
</dbReference>
<sequence>MRVVIKVGTSSLVSADGSCVRLSVLANVCETAMRLRAAGHQTIIVTSGAVGMGCMRMGCPRPTDLGDLQAMAAVGGMALSRLYEQAFELTGGRCAQVLLTYSTFGSKEQFRTAKRAFDSLLRHGVTPIVNENDVVSCEELQIGDNDTLAAMVATMVDAELVFLLTDVDALYTADPGSDPSARRITRVHHGCLPELRRRFAAGEAFDPLRKASRHRKDHSGGAAKAAGAAPVRSGQWGTGGMGTKLAAAQIATSCGADTIIMRAEDAHNIAELVADIVASGTGEGVGTMFAASEEPARKGHTRWLTTQTPLGRVVLDAGAAAAVAEHRSTLFPAGVKGVEGKFNVNDAVDLVDPLGETVARALVNYSSVEIARIAGHSTVELDSLLGADARAKSICTRENIAVMRRLS</sequence>
<keyword evidence="1" id="KW-0963">Cytoplasm</keyword>
<dbReference type="InterPro" id="IPR036974">
    <property type="entry name" value="PUA_sf"/>
</dbReference>
<dbReference type="InterPro" id="IPR015947">
    <property type="entry name" value="PUA-like_sf"/>
</dbReference>
<evidence type="ECO:0000313" key="11">
    <source>
        <dbReference type="Proteomes" id="UP000323011"/>
    </source>
</evidence>
<evidence type="ECO:0000256" key="4">
    <source>
        <dbReference type="ARBA" id="ARBA00022679"/>
    </source>
</evidence>
<protein>
    <recommendedName>
        <fullName evidence="9">PUA domain-containing protein</fullName>
    </recommendedName>
</protein>
<evidence type="ECO:0000313" key="10">
    <source>
        <dbReference type="EMBL" id="KAA0149108.1"/>
    </source>
</evidence>
<evidence type="ECO:0000256" key="7">
    <source>
        <dbReference type="ARBA" id="ARBA00022840"/>
    </source>
</evidence>
<dbReference type="PANTHER" id="PTHR43654:SF3">
    <property type="entry name" value="GLUTAMATE 5-KINASE"/>
    <property type="match status" value="1"/>
</dbReference>
<keyword evidence="7" id="KW-0067">ATP-binding</keyword>
<feature type="region of interest" description="Disordered" evidence="8">
    <location>
        <begin position="210"/>
        <end position="234"/>
    </location>
</feature>
<dbReference type="GO" id="GO:0003723">
    <property type="term" value="F:RNA binding"/>
    <property type="evidence" value="ECO:0007669"/>
    <property type="project" value="InterPro"/>
</dbReference>
<dbReference type="GO" id="GO:0004349">
    <property type="term" value="F:glutamate 5-kinase activity"/>
    <property type="evidence" value="ECO:0007669"/>
    <property type="project" value="InterPro"/>
</dbReference>
<keyword evidence="4" id="KW-0808">Transferase</keyword>
<dbReference type="InterPro" id="IPR005715">
    <property type="entry name" value="Glu_5kinase/COase_Synthase"/>
</dbReference>
<evidence type="ECO:0000256" key="8">
    <source>
        <dbReference type="SAM" id="MobiDB-lite"/>
    </source>
</evidence>
<keyword evidence="6" id="KW-0418">Kinase</keyword>
<dbReference type="PROSITE" id="PS50890">
    <property type="entry name" value="PUA"/>
    <property type="match status" value="1"/>
</dbReference>
<name>A0A5A8C8H7_CAFRO</name>
<dbReference type="FunFam" id="3.40.1160.10:FF:000006">
    <property type="entry name" value="Glutamate 5-kinase"/>
    <property type="match status" value="1"/>
</dbReference>
<accession>A0A5A8C8H7</accession>
<dbReference type="PRINTS" id="PR00474">
    <property type="entry name" value="GLU5KINASE"/>
</dbReference>